<proteinExistence type="inferred from homology"/>
<evidence type="ECO:0000256" key="2">
    <source>
        <dbReference type="ARBA" id="ARBA00022670"/>
    </source>
</evidence>
<dbReference type="Gene3D" id="2.60.40.2310">
    <property type="match status" value="1"/>
</dbReference>
<dbReference type="PRINTS" id="PR00723">
    <property type="entry name" value="SUBTILISIN"/>
</dbReference>
<dbReference type="PROSITE" id="PS00136">
    <property type="entry name" value="SUBTILASE_ASP"/>
    <property type="match status" value="1"/>
</dbReference>
<dbReference type="AlphaFoldDB" id="A0A0E0Q276"/>
<keyword evidence="14" id="KW-1185">Reference proteome</keyword>
<dbReference type="Gene3D" id="3.30.70.80">
    <property type="entry name" value="Peptidase S8 propeptide/proteinase inhibitor I9"/>
    <property type="match status" value="1"/>
</dbReference>
<dbReference type="InterPro" id="IPR023828">
    <property type="entry name" value="Peptidase_S8_Ser-AS"/>
</dbReference>
<evidence type="ECO:0000256" key="9">
    <source>
        <dbReference type="RuleBase" id="RU003355"/>
    </source>
</evidence>
<sequence length="830" mass="88645">MPDLSGDLLRVPFFGRFCGVAIRILLKMKALELACLLLIIVPQVVLGTHDVYIVTMEGEPVVSYRGGVEGFPATAIDLDEDMEITSEAVTSYSLHLRRYHDKLLDSLLVEGTYEKLYSYHHLINGFAVHMSPLQAEFLRKAPGVKHVERDMKIQKLTTHTPQFLGLPTGVWPTGGGFDRAGEDVVIGFVDSGIYPQHPSFSAHKTDPYGPVPHYKGKCEMDPVTRRSFCNGKIVGAQHFAKAAIAAGAFNPDVDFASPLDGDGHGSHTAAIAAGNNGIPVRMHGHEFGKASGMAPRARIAVYKVLYRLFGGYVSDVVAAIDQAVQDGVDILNLSVGPNSPPTATRTTFLNPFDAALLSAVKAGVFVAQAAGNGGPFPKTLVSFSPWITTVAAGVDDRRYKNHLVLGNGKLLPGLGVSPATHENKSFSLISAADALLGSSATKYSALDCQRPELLNKRKIQGKILLCGYSFNYISGTASIKKVSETARSLGAAGFIVAVENSYPGTKFDPDLIDYYNSSTIRDWAGRATTFQATAAIADGLAPTLYNSAPQVALFSSRGPDVKDFSFQDADVLKPDILAPGNLIWAAWAPNGTDEANYAGEGFAMVSGTSMAAPHIAGIAALIKQKNPKWSPSAIKSALMTTSNTLDKGSHPLRAQQYSTSEIMTLTRATPFDYGSGAVNPKAALDPGLVLDATHQDYITFLCSIPDVEHSEVSNITGSTCSSSSKVQQRPYDLNIPSITISQLRGTQTVKRTVTSVAAEAETYTIMTRMSPEIALEVSPPALTVLPGASREITATLTARSVTGTYSFGEITMKGDRGHLVRIPVVAMGFK</sequence>
<dbReference type="InterPro" id="IPR036852">
    <property type="entry name" value="Peptidase_S8/S53_dom_sf"/>
</dbReference>
<dbReference type="EnsemblPlants" id="ORUFI06G28270.1">
    <property type="protein sequence ID" value="ORUFI06G28270.1"/>
    <property type="gene ID" value="ORUFI06G28270"/>
</dbReference>
<dbReference type="OMA" id="PATHENK"/>
<evidence type="ECO:0000259" key="12">
    <source>
        <dbReference type="Pfam" id="PF06280"/>
    </source>
</evidence>
<reference evidence="14" key="1">
    <citation type="submission" date="2013-06" db="EMBL/GenBank/DDBJ databases">
        <authorList>
            <person name="Zhao Q."/>
        </authorList>
    </citation>
    <scope>NUCLEOTIDE SEQUENCE</scope>
    <source>
        <strain evidence="14">cv. W1943</strain>
    </source>
</reference>
<evidence type="ECO:0000256" key="7">
    <source>
        <dbReference type="PIRSR" id="PIRSR615500-1"/>
    </source>
</evidence>
<dbReference type="STRING" id="4529.A0A0E0Q276"/>
<feature type="domain" description="Inhibitor I9" evidence="11">
    <location>
        <begin position="51"/>
        <end position="153"/>
    </location>
</feature>
<dbReference type="eggNOG" id="ENOG502QS8I">
    <property type="taxonomic scope" value="Eukaryota"/>
</dbReference>
<dbReference type="HOGENOM" id="CLU_000625_3_1_1"/>
<dbReference type="Pfam" id="PF06280">
    <property type="entry name" value="fn3_5"/>
    <property type="match status" value="1"/>
</dbReference>
<dbReference type="InterPro" id="IPR010435">
    <property type="entry name" value="C5a/SBT2-like_Fn3"/>
</dbReference>
<dbReference type="PANTHER" id="PTHR10795">
    <property type="entry name" value="PROPROTEIN CONVERTASE SUBTILISIN/KEXIN"/>
    <property type="match status" value="1"/>
</dbReference>
<dbReference type="GO" id="GO:0004252">
    <property type="term" value="F:serine-type endopeptidase activity"/>
    <property type="evidence" value="ECO:0007669"/>
    <property type="project" value="UniProtKB-UniRule"/>
</dbReference>
<dbReference type="SUPFAM" id="SSF52743">
    <property type="entry name" value="Subtilisin-like"/>
    <property type="match status" value="1"/>
</dbReference>
<evidence type="ECO:0000313" key="14">
    <source>
        <dbReference type="Proteomes" id="UP000008022"/>
    </source>
</evidence>
<evidence type="ECO:0000313" key="13">
    <source>
        <dbReference type="EnsemblPlants" id="ORUFI06G28270.1"/>
    </source>
</evidence>
<evidence type="ECO:0000256" key="1">
    <source>
        <dbReference type="ARBA" id="ARBA00011073"/>
    </source>
</evidence>
<organism evidence="13 14">
    <name type="scientific">Oryza rufipogon</name>
    <name type="common">Brownbeard rice</name>
    <name type="synonym">Asian wild rice</name>
    <dbReference type="NCBI Taxonomy" id="4529"/>
    <lineage>
        <taxon>Eukaryota</taxon>
        <taxon>Viridiplantae</taxon>
        <taxon>Streptophyta</taxon>
        <taxon>Embryophyta</taxon>
        <taxon>Tracheophyta</taxon>
        <taxon>Spermatophyta</taxon>
        <taxon>Magnoliopsida</taxon>
        <taxon>Liliopsida</taxon>
        <taxon>Poales</taxon>
        <taxon>Poaceae</taxon>
        <taxon>BOP clade</taxon>
        <taxon>Oryzoideae</taxon>
        <taxon>Oryzeae</taxon>
        <taxon>Oryzinae</taxon>
        <taxon>Oryza</taxon>
    </lineage>
</organism>
<keyword evidence="4 8" id="KW-0378">Hydrolase</keyword>
<feature type="active site" description="Charge relay system" evidence="7 8">
    <location>
        <position position="190"/>
    </location>
</feature>
<evidence type="ECO:0000256" key="6">
    <source>
        <dbReference type="ARBA" id="ARBA00023180"/>
    </source>
</evidence>
<dbReference type="InterPro" id="IPR045051">
    <property type="entry name" value="SBT"/>
</dbReference>
<evidence type="ECO:0008006" key="15">
    <source>
        <dbReference type="Google" id="ProtNLM"/>
    </source>
</evidence>
<keyword evidence="5 8" id="KW-0720">Serine protease</keyword>
<dbReference type="Pfam" id="PF05922">
    <property type="entry name" value="Inhibitor_I9"/>
    <property type="match status" value="1"/>
</dbReference>
<feature type="active site" description="Charge relay system" evidence="7 8">
    <location>
        <position position="609"/>
    </location>
</feature>
<keyword evidence="2 8" id="KW-0645">Protease</keyword>
<dbReference type="Proteomes" id="UP000008022">
    <property type="component" value="Unassembled WGS sequence"/>
</dbReference>
<name>A0A0E0Q276_ORYRU</name>
<dbReference type="SUPFAM" id="SSF54897">
    <property type="entry name" value="Protease propeptides/inhibitors"/>
    <property type="match status" value="1"/>
</dbReference>
<dbReference type="GO" id="GO:0006508">
    <property type="term" value="P:proteolysis"/>
    <property type="evidence" value="ECO:0007669"/>
    <property type="project" value="UniProtKB-KW"/>
</dbReference>
<evidence type="ECO:0000256" key="5">
    <source>
        <dbReference type="ARBA" id="ARBA00022825"/>
    </source>
</evidence>
<evidence type="ECO:0000256" key="3">
    <source>
        <dbReference type="ARBA" id="ARBA00022729"/>
    </source>
</evidence>
<dbReference type="PROSITE" id="PS00138">
    <property type="entry name" value="SUBTILASE_SER"/>
    <property type="match status" value="1"/>
</dbReference>
<feature type="active site" description="Charge relay system" evidence="7 8">
    <location>
        <position position="264"/>
    </location>
</feature>
<feature type="domain" description="Peptidase S8/S53" evidence="10">
    <location>
        <begin position="181"/>
        <end position="651"/>
    </location>
</feature>
<feature type="domain" description="C5a peptidase/Subtilisin-like protease SBT2-like Fn3-like" evidence="12">
    <location>
        <begin position="712"/>
        <end position="825"/>
    </location>
</feature>
<dbReference type="InterPro" id="IPR023827">
    <property type="entry name" value="Peptidase_S8_Asp-AS"/>
</dbReference>
<dbReference type="InterPro" id="IPR015500">
    <property type="entry name" value="Peptidase_S8_subtilisin-rel"/>
</dbReference>
<accession>A0A0E0Q276</accession>
<keyword evidence="6" id="KW-0325">Glycoprotein</keyword>
<dbReference type="Gene3D" id="3.40.50.200">
    <property type="entry name" value="Peptidase S8/S53 domain"/>
    <property type="match status" value="1"/>
</dbReference>
<evidence type="ECO:0000256" key="8">
    <source>
        <dbReference type="PROSITE-ProRule" id="PRU01240"/>
    </source>
</evidence>
<dbReference type="CDD" id="cd02120">
    <property type="entry name" value="PA_subtilisin_like"/>
    <property type="match status" value="1"/>
</dbReference>
<dbReference type="PROSITE" id="PS51892">
    <property type="entry name" value="SUBTILASE"/>
    <property type="match status" value="1"/>
</dbReference>
<dbReference type="Gramene" id="ORUFI06G28270.1">
    <property type="protein sequence ID" value="ORUFI06G28270.1"/>
    <property type="gene ID" value="ORUFI06G28270"/>
</dbReference>
<keyword evidence="3" id="KW-0732">Signal</keyword>
<dbReference type="Gene3D" id="3.50.30.30">
    <property type="match status" value="1"/>
</dbReference>
<dbReference type="GO" id="GO:0016020">
    <property type="term" value="C:membrane"/>
    <property type="evidence" value="ECO:0007669"/>
    <property type="project" value="InterPro"/>
</dbReference>
<dbReference type="InterPro" id="IPR010259">
    <property type="entry name" value="S8pro/Inhibitor_I9"/>
</dbReference>
<reference evidence="13" key="2">
    <citation type="submission" date="2015-06" db="UniProtKB">
        <authorList>
            <consortium name="EnsemblPlants"/>
        </authorList>
    </citation>
    <scope>IDENTIFICATION</scope>
</reference>
<protein>
    <recommendedName>
        <fullName evidence="15">Subtilisin-like protease</fullName>
    </recommendedName>
</protein>
<comment type="similarity">
    <text evidence="1 8 9">Belongs to the peptidase S8 family.</text>
</comment>
<evidence type="ECO:0000259" key="11">
    <source>
        <dbReference type="Pfam" id="PF05922"/>
    </source>
</evidence>
<dbReference type="InterPro" id="IPR000209">
    <property type="entry name" value="Peptidase_S8/S53_dom"/>
</dbReference>
<dbReference type="FunFam" id="3.40.50.200:FF:000006">
    <property type="entry name" value="Subtilisin-like protease SBT1.5"/>
    <property type="match status" value="1"/>
</dbReference>
<dbReference type="InterPro" id="IPR037045">
    <property type="entry name" value="S8pro/Inhibitor_I9_sf"/>
</dbReference>
<dbReference type="Pfam" id="PF00082">
    <property type="entry name" value="Peptidase_S8"/>
    <property type="match status" value="1"/>
</dbReference>
<evidence type="ECO:0000259" key="10">
    <source>
        <dbReference type="Pfam" id="PF00082"/>
    </source>
</evidence>
<evidence type="ECO:0000256" key="4">
    <source>
        <dbReference type="ARBA" id="ARBA00022801"/>
    </source>
</evidence>
<dbReference type="CDD" id="cd04852">
    <property type="entry name" value="Peptidases_S8_3"/>
    <property type="match status" value="1"/>
</dbReference>
<dbReference type="InterPro" id="IPR034197">
    <property type="entry name" value="Peptidases_S8_3"/>
</dbReference>